<dbReference type="EMBL" id="JAPFFI010000009">
    <property type="protein sequence ID" value="KAJ6381837.1"/>
    <property type="molecule type" value="Genomic_DNA"/>
</dbReference>
<reference evidence="2" key="1">
    <citation type="submission" date="2022-10" db="EMBL/GenBank/DDBJ databases">
        <authorList>
            <person name="Hyden B.L."/>
            <person name="Feng K."/>
            <person name="Yates T."/>
            <person name="Jawdy S."/>
            <person name="Smart L.B."/>
            <person name="Muchero W."/>
        </authorList>
    </citation>
    <scope>NUCLEOTIDE SEQUENCE</scope>
    <source>
        <tissue evidence="2">Shoot tip</tissue>
    </source>
</reference>
<gene>
    <name evidence="2" type="ORF">OIU77_030490</name>
</gene>
<keyword evidence="1" id="KW-0472">Membrane</keyword>
<reference evidence="2" key="2">
    <citation type="journal article" date="2023" name="Int. J. Mol. Sci.">
        <title>De Novo Assembly and Annotation of 11 Diverse Shrub Willow (Salix) Genomes Reveals Novel Gene Organization in Sex-Linked Regions.</title>
        <authorList>
            <person name="Hyden B."/>
            <person name="Feng K."/>
            <person name="Yates T.B."/>
            <person name="Jawdy S."/>
            <person name="Cereghino C."/>
            <person name="Smart L.B."/>
            <person name="Muchero W."/>
        </authorList>
    </citation>
    <scope>NUCLEOTIDE SEQUENCE</scope>
    <source>
        <tissue evidence="2">Shoot tip</tissue>
    </source>
</reference>
<keyword evidence="1" id="KW-1133">Transmembrane helix</keyword>
<feature type="transmembrane region" description="Helical" evidence="1">
    <location>
        <begin position="35"/>
        <end position="51"/>
    </location>
</feature>
<proteinExistence type="predicted"/>
<evidence type="ECO:0000313" key="3">
    <source>
        <dbReference type="Proteomes" id="UP001141253"/>
    </source>
</evidence>
<evidence type="ECO:0000313" key="2">
    <source>
        <dbReference type="EMBL" id="KAJ6381837.1"/>
    </source>
</evidence>
<dbReference type="Proteomes" id="UP001141253">
    <property type="component" value="Chromosome 6"/>
</dbReference>
<accession>A0ABQ9BE59</accession>
<keyword evidence="3" id="KW-1185">Reference proteome</keyword>
<name>A0ABQ9BE59_9ROSI</name>
<organism evidence="2 3">
    <name type="scientific">Salix suchowensis</name>
    <dbReference type="NCBI Taxonomy" id="1278906"/>
    <lineage>
        <taxon>Eukaryota</taxon>
        <taxon>Viridiplantae</taxon>
        <taxon>Streptophyta</taxon>
        <taxon>Embryophyta</taxon>
        <taxon>Tracheophyta</taxon>
        <taxon>Spermatophyta</taxon>
        <taxon>Magnoliopsida</taxon>
        <taxon>eudicotyledons</taxon>
        <taxon>Gunneridae</taxon>
        <taxon>Pentapetalae</taxon>
        <taxon>rosids</taxon>
        <taxon>fabids</taxon>
        <taxon>Malpighiales</taxon>
        <taxon>Salicaceae</taxon>
        <taxon>Saliceae</taxon>
        <taxon>Salix</taxon>
    </lineage>
</organism>
<comment type="caution">
    <text evidence="2">The sequence shown here is derived from an EMBL/GenBank/DDBJ whole genome shotgun (WGS) entry which is preliminary data.</text>
</comment>
<keyword evidence="1" id="KW-0812">Transmembrane</keyword>
<sequence length="121" mass="14374">MEKLHYTWQQRMVAVKLHGCFLLMVLLLKPKRMSALLVLCYPFFFGLWELWKTISNFNCFFPPCLILAEWNDTITPGSLVLNQWKIAQLLRHCWSIMLTAVQRTMYCRCSIFSILIHFSLL</sequence>
<protein>
    <submittedName>
        <fullName evidence="2">Uncharacterized protein</fullName>
    </submittedName>
</protein>
<evidence type="ECO:0000256" key="1">
    <source>
        <dbReference type="SAM" id="Phobius"/>
    </source>
</evidence>